<evidence type="ECO:0000313" key="2">
    <source>
        <dbReference type="EMBL" id="GII80589.1"/>
    </source>
</evidence>
<feature type="compositionally biased region" description="Low complexity" evidence="1">
    <location>
        <begin position="8"/>
        <end position="20"/>
    </location>
</feature>
<evidence type="ECO:0000256" key="1">
    <source>
        <dbReference type="SAM" id="MobiDB-lite"/>
    </source>
</evidence>
<keyword evidence="3" id="KW-1185">Reference proteome</keyword>
<proteinExistence type="predicted"/>
<organism evidence="2 3">
    <name type="scientific">Sphaerisporangium rufum</name>
    <dbReference type="NCBI Taxonomy" id="1381558"/>
    <lineage>
        <taxon>Bacteria</taxon>
        <taxon>Bacillati</taxon>
        <taxon>Actinomycetota</taxon>
        <taxon>Actinomycetes</taxon>
        <taxon>Streptosporangiales</taxon>
        <taxon>Streptosporangiaceae</taxon>
        <taxon>Sphaerisporangium</taxon>
    </lineage>
</organism>
<sequence length="101" mass="11096">MPSTNGGSDSSAKNAASPASPVTRKLNPATVVPFTTSQERVPVTAFHTRERRTAEMRLAAVDRISRRRRPRTRAEEAPRGASVDVMEPNSIRIAARYPVRP</sequence>
<dbReference type="AlphaFoldDB" id="A0A919R6L6"/>
<feature type="region of interest" description="Disordered" evidence="1">
    <location>
        <begin position="1"/>
        <end position="28"/>
    </location>
</feature>
<protein>
    <submittedName>
        <fullName evidence="2">Uncharacterized protein</fullName>
    </submittedName>
</protein>
<comment type="caution">
    <text evidence="2">The sequence shown here is derived from an EMBL/GenBank/DDBJ whole genome shotgun (WGS) entry which is preliminary data.</text>
</comment>
<reference evidence="2" key="1">
    <citation type="submission" date="2021-01" db="EMBL/GenBank/DDBJ databases">
        <title>Whole genome shotgun sequence of Sphaerisporangium rufum NBRC 109079.</title>
        <authorList>
            <person name="Komaki H."/>
            <person name="Tamura T."/>
        </authorList>
    </citation>
    <scope>NUCLEOTIDE SEQUENCE</scope>
    <source>
        <strain evidence="2">NBRC 109079</strain>
    </source>
</reference>
<dbReference type="EMBL" id="BOOU01000076">
    <property type="protein sequence ID" value="GII80589.1"/>
    <property type="molecule type" value="Genomic_DNA"/>
</dbReference>
<evidence type="ECO:0000313" key="3">
    <source>
        <dbReference type="Proteomes" id="UP000655287"/>
    </source>
</evidence>
<accession>A0A919R6L6</accession>
<name>A0A919R6L6_9ACTN</name>
<gene>
    <name evidence="2" type="ORF">Sru01_55710</name>
</gene>
<dbReference type="Proteomes" id="UP000655287">
    <property type="component" value="Unassembled WGS sequence"/>
</dbReference>